<gene>
    <name evidence="3" type="ORF">OO017_10805</name>
</gene>
<accession>A0ABT3RGF2</accession>
<feature type="region of interest" description="Disordered" evidence="1">
    <location>
        <begin position="28"/>
        <end position="49"/>
    </location>
</feature>
<evidence type="ECO:0000256" key="2">
    <source>
        <dbReference type="SAM" id="SignalP"/>
    </source>
</evidence>
<reference evidence="3 4" key="1">
    <citation type="submission" date="2022-11" db="EMBL/GenBank/DDBJ databases">
        <title>The characterization of three novel Bacteroidetes species and genomic analysis of their roles in tidal elemental geochemical cycles.</title>
        <authorList>
            <person name="Ma K.-J."/>
        </authorList>
    </citation>
    <scope>NUCLEOTIDE SEQUENCE [LARGE SCALE GENOMIC DNA]</scope>
    <source>
        <strain evidence="3 4">M82</strain>
    </source>
</reference>
<sequence>MMKKTYLLMASALMLCFSACDTARQTQEAENQTPAATSRVSGGPSPSGAVMSKNGLRVYAFDNSQKYPESQLRLNTPPAGGVVEPGPVQFDYTLSNFQLTRMTPHSNAEHMANSQQGQHIHNIVDNEPYTAHYETEFSKDLTEGEHVILSFISRSYHESLKHKGAYDLRKVTVGKPTETMEFDENAPHMFYSRPKGEYVGPNETEKVMLDFYLVNTNLSTTGNKVRATINGTEFMLDRWMPYIMEGLPMGENKIKLELVDNNGNVLPGPFNSVERTFTLKAQ</sequence>
<feature type="compositionally biased region" description="Polar residues" evidence="1">
    <location>
        <begin position="28"/>
        <end position="40"/>
    </location>
</feature>
<dbReference type="Proteomes" id="UP001207228">
    <property type="component" value="Unassembled WGS sequence"/>
</dbReference>
<evidence type="ECO:0000256" key="1">
    <source>
        <dbReference type="SAM" id="MobiDB-lite"/>
    </source>
</evidence>
<evidence type="ECO:0000313" key="4">
    <source>
        <dbReference type="Proteomes" id="UP001207228"/>
    </source>
</evidence>
<proteinExistence type="predicted"/>
<evidence type="ECO:0000313" key="3">
    <source>
        <dbReference type="EMBL" id="MCX2740437.1"/>
    </source>
</evidence>
<feature type="chain" id="PRO_5046154080" description="Phosphopeptide-binding protein" evidence="2">
    <location>
        <begin position="23"/>
        <end position="282"/>
    </location>
</feature>
<dbReference type="EMBL" id="JAPFQO010000007">
    <property type="protein sequence ID" value="MCX2740437.1"/>
    <property type="molecule type" value="Genomic_DNA"/>
</dbReference>
<dbReference type="RefSeq" id="WP_266052505.1">
    <property type="nucleotide sequence ID" value="NZ_JAPFQO010000007.1"/>
</dbReference>
<comment type="caution">
    <text evidence="3">The sequence shown here is derived from an EMBL/GenBank/DDBJ whole genome shotgun (WGS) entry which is preliminary data.</text>
</comment>
<keyword evidence="4" id="KW-1185">Reference proteome</keyword>
<keyword evidence="2" id="KW-0732">Signal</keyword>
<evidence type="ECO:0008006" key="5">
    <source>
        <dbReference type="Google" id="ProtNLM"/>
    </source>
</evidence>
<feature type="signal peptide" evidence="2">
    <location>
        <begin position="1"/>
        <end position="22"/>
    </location>
</feature>
<protein>
    <recommendedName>
        <fullName evidence="5">Phosphopeptide-binding protein</fullName>
    </recommendedName>
</protein>
<organism evidence="3 4">
    <name type="scientific">Pontibacter anaerobius</name>
    <dbReference type="NCBI Taxonomy" id="2993940"/>
    <lineage>
        <taxon>Bacteria</taxon>
        <taxon>Pseudomonadati</taxon>
        <taxon>Bacteroidota</taxon>
        <taxon>Cytophagia</taxon>
        <taxon>Cytophagales</taxon>
        <taxon>Hymenobacteraceae</taxon>
        <taxon>Pontibacter</taxon>
    </lineage>
</organism>
<name>A0ABT3RGF2_9BACT</name>